<feature type="compositionally biased region" description="Pro residues" evidence="2">
    <location>
        <begin position="28"/>
        <end position="42"/>
    </location>
</feature>
<dbReference type="GO" id="GO:0006457">
    <property type="term" value="P:protein folding"/>
    <property type="evidence" value="ECO:0007669"/>
    <property type="project" value="TreeGrafter"/>
</dbReference>
<dbReference type="GO" id="GO:0005737">
    <property type="term" value="C:cytoplasm"/>
    <property type="evidence" value="ECO:0007669"/>
    <property type="project" value="TreeGrafter"/>
</dbReference>
<dbReference type="FunCoup" id="A0A0C3FT91">
    <property type="interactions" value="407"/>
</dbReference>
<dbReference type="STRING" id="765440.A0A0C3FT91"/>
<comment type="similarity">
    <text evidence="1">Belongs to the phosducin family.</text>
</comment>
<evidence type="ECO:0000256" key="2">
    <source>
        <dbReference type="SAM" id="MobiDB-lite"/>
    </source>
</evidence>
<feature type="compositionally biased region" description="Low complexity" evidence="2">
    <location>
        <begin position="246"/>
        <end position="259"/>
    </location>
</feature>
<dbReference type="EMBL" id="KN832979">
    <property type="protein sequence ID" value="KIM87445.1"/>
    <property type="molecule type" value="Genomic_DNA"/>
</dbReference>
<evidence type="ECO:0000259" key="3">
    <source>
        <dbReference type="Pfam" id="PF02114"/>
    </source>
</evidence>
<feature type="region of interest" description="Disordered" evidence="2">
    <location>
        <begin position="1"/>
        <end position="47"/>
    </location>
</feature>
<dbReference type="Pfam" id="PF02114">
    <property type="entry name" value="Phosducin"/>
    <property type="match status" value="1"/>
</dbReference>
<dbReference type="PANTHER" id="PTHR45809:SF3">
    <property type="entry name" value="VIRAL IAP-ASSOCIATED FACTOR HOMOLOG"/>
    <property type="match status" value="1"/>
</dbReference>
<sequence length="280" mass="31402">MSTVAPGINANEDTEFNDALRKHGILPPLEPTPPSPSPPPSPTLDDLLDDFTPVELQELGEDAHDDEAERVIAEYRRQRIAEMQKDLKKARFGRVYPIGREDYTREVTEASLINEDGDTKELGTGVVCLLYKDGIPHSDRTFDHIRALATRHPRTKFVSIVGDKCIPNLPDTRIPMIIVYRKGDIRNQVVAWGADQERRIEELEALLMVCGAVDLPERRRPGEARDGEDDDNSDDDMDDDDDPSSRMRSAATATNARSTKNVRGPAKKTDESDSDFEFDM</sequence>
<accession>A0A0C3FT91</accession>
<dbReference type="InParanoid" id="A0A0C3FT91"/>
<dbReference type="HOGENOM" id="CLU_072604_2_0_1"/>
<evidence type="ECO:0000313" key="4">
    <source>
        <dbReference type="EMBL" id="KIM87445.1"/>
    </source>
</evidence>
<keyword evidence="5" id="KW-1185">Reference proteome</keyword>
<proteinExistence type="inferred from homology"/>
<dbReference type="AlphaFoldDB" id="A0A0C3FT91"/>
<protein>
    <recommendedName>
        <fullName evidence="3">Phosducin domain-containing protein</fullName>
    </recommendedName>
</protein>
<dbReference type="Gene3D" id="3.40.30.10">
    <property type="entry name" value="Glutaredoxin"/>
    <property type="match status" value="1"/>
</dbReference>
<reference evidence="5" key="2">
    <citation type="submission" date="2015-01" db="EMBL/GenBank/DDBJ databases">
        <title>Evolutionary Origins and Diversification of the Mycorrhizal Mutualists.</title>
        <authorList>
            <consortium name="DOE Joint Genome Institute"/>
            <consortium name="Mycorrhizal Genomics Consortium"/>
            <person name="Kohler A."/>
            <person name="Kuo A."/>
            <person name="Nagy L.G."/>
            <person name="Floudas D."/>
            <person name="Copeland A."/>
            <person name="Barry K.W."/>
            <person name="Cichocki N."/>
            <person name="Veneault-Fourrey C."/>
            <person name="LaButti K."/>
            <person name="Lindquist E.A."/>
            <person name="Lipzen A."/>
            <person name="Lundell T."/>
            <person name="Morin E."/>
            <person name="Murat C."/>
            <person name="Riley R."/>
            <person name="Ohm R."/>
            <person name="Sun H."/>
            <person name="Tunlid A."/>
            <person name="Henrissat B."/>
            <person name="Grigoriev I.V."/>
            <person name="Hibbett D.S."/>
            <person name="Martin F."/>
        </authorList>
    </citation>
    <scope>NUCLEOTIDE SEQUENCE [LARGE SCALE GENOMIC DNA]</scope>
    <source>
        <strain evidence="5">F 1598</strain>
    </source>
</reference>
<dbReference type="Proteomes" id="UP000054166">
    <property type="component" value="Unassembled WGS sequence"/>
</dbReference>
<dbReference type="OrthoDB" id="45518at2759"/>
<dbReference type="InterPro" id="IPR051498">
    <property type="entry name" value="Phosducin-like_chap/apop_reg"/>
</dbReference>
<name>A0A0C3FT91_PILCF</name>
<feature type="domain" description="Phosducin" evidence="3">
    <location>
        <begin position="56"/>
        <end position="190"/>
    </location>
</feature>
<dbReference type="SUPFAM" id="SSF52833">
    <property type="entry name" value="Thioredoxin-like"/>
    <property type="match status" value="1"/>
</dbReference>
<evidence type="ECO:0000256" key="1">
    <source>
        <dbReference type="ARBA" id="ARBA00009686"/>
    </source>
</evidence>
<dbReference type="InterPro" id="IPR024253">
    <property type="entry name" value="Phosducin_thioredoxin-like_dom"/>
</dbReference>
<organism evidence="4 5">
    <name type="scientific">Piloderma croceum (strain F 1598)</name>
    <dbReference type="NCBI Taxonomy" id="765440"/>
    <lineage>
        <taxon>Eukaryota</taxon>
        <taxon>Fungi</taxon>
        <taxon>Dikarya</taxon>
        <taxon>Basidiomycota</taxon>
        <taxon>Agaricomycotina</taxon>
        <taxon>Agaricomycetes</taxon>
        <taxon>Agaricomycetidae</taxon>
        <taxon>Atheliales</taxon>
        <taxon>Atheliaceae</taxon>
        <taxon>Piloderma</taxon>
    </lineage>
</organism>
<feature type="compositionally biased region" description="Acidic residues" evidence="2">
    <location>
        <begin position="226"/>
        <end position="242"/>
    </location>
</feature>
<gene>
    <name evidence="4" type="ORF">PILCRDRAFT_814968</name>
</gene>
<feature type="region of interest" description="Disordered" evidence="2">
    <location>
        <begin position="218"/>
        <end position="280"/>
    </location>
</feature>
<evidence type="ECO:0000313" key="5">
    <source>
        <dbReference type="Proteomes" id="UP000054166"/>
    </source>
</evidence>
<dbReference type="InterPro" id="IPR036249">
    <property type="entry name" value="Thioredoxin-like_sf"/>
</dbReference>
<dbReference type="PANTHER" id="PTHR45809">
    <property type="entry name" value="VIRAL IAP-ASSOCIATED FACTOR HOMOLOG"/>
    <property type="match status" value="1"/>
</dbReference>
<reference evidence="4 5" key="1">
    <citation type="submission" date="2014-04" db="EMBL/GenBank/DDBJ databases">
        <authorList>
            <consortium name="DOE Joint Genome Institute"/>
            <person name="Kuo A."/>
            <person name="Tarkka M."/>
            <person name="Buscot F."/>
            <person name="Kohler A."/>
            <person name="Nagy L.G."/>
            <person name="Floudas D."/>
            <person name="Copeland A."/>
            <person name="Barry K.W."/>
            <person name="Cichocki N."/>
            <person name="Veneault-Fourrey C."/>
            <person name="LaButti K."/>
            <person name="Lindquist E.A."/>
            <person name="Lipzen A."/>
            <person name="Lundell T."/>
            <person name="Morin E."/>
            <person name="Murat C."/>
            <person name="Sun H."/>
            <person name="Tunlid A."/>
            <person name="Henrissat B."/>
            <person name="Grigoriev I.V."/>
            <person name="Hibbett D.S."/>
            <person name="Martin F."/>
            <person name="Nordberg H.P."/>
            <person name="Cantor M.N."/>
            <person name="Hua S.X."/>
        </authorList>
    </citation>
    <scope>NUCLEOTIDE SEQUENCE [LARGE SCALE GENOMIC DNA]</scope>
    <source>
        <strain evidence="4 5">F 1598</strain>
    </source>
</reference>